<dbReference type="InterPro" id="IPR000326">
    <property type="entry name" value="PAP2/HPO"/>
</dbReference>
<name>A0AB34LG04_PARDI</name>
<dbReference type="SMART" id="SM00014">
    <property type="entry name" value="acidPPc"/>
    <property type="match status" value="1"/>
</dbReference>
<dbReference type="Pfam" id="PF01569">
    <property type="entry name" value="PAP2"/>
    <property type="match status" value="1"/>
</dbReference>
<dbReference type="Gene3D" id="1.20.144.10">
    <property type="entry name" value="Phosphatidic acid phosphatase type 2/haloperoxidase"/>
    <property type="match status" value="1"/>
</dbReference>
<dbReference type="InterPro" id="IPR036938">
    <property type="entry name" value="PAP2/HPO_sf"/>
</dbReference>
<dbReference type="PANTHER" id="PTHR14969">
    <property type="entry name" value="SPHINGOSINE-1-PHOSPHATE PHOSPHOHYDROLASE"/>
    <property type="match status" value="1"/>
</dbReference>
<sequence>MHINVSGHNFFPNKHFYPPERQFQSSAFIYLGKNVTRPDGSNNHSFPSGHTAMAFMAATMLHKEYGTTRSPWYSIGGYTVATATAVSRMLNNKHWLSDVMVGAGIGILSTEVGYFLTDLIFKDKGLTHSYLGFETFNYQRNPSFFGIYMGFSLMPTKFNLAPDVRLKASPGSTAGFEGAWFMNRYIGFGGYIGSYLSYPVTNRFLLGTKLLIGCNYSPASRISALGVEEGKPETIEKEIVNTNKAFNIGYSTNASFSYILHPNLNVRVFLDYTFIPSRFVSYIANPKKETDRFEHHKTLQALTLGASVNIMLW</sequence>
<comment type="caution">
    <text evidence="2">The sequence shown here is derived from an EMBL/GenBank/DDBJ whole genome shotgun (WGS) entry which is preliminary data.</text>
</comment>
<evidence type="ECO:0000313" key="3">
    <source>
        <dbReference type="Proteomes" id="UP000027850"/>
    </source>
</evidence>
<dbReference type="PANTHER" id="PTHR14969:SF13">
    <property type="entry name" value="AT30094P"/>
    <property type="match status" value="1"/>
</dbReference>
<dbReference type="EMBL" id="JNHK01000058">
    <property type="protein sequence ID" value="KDS39349.1"/>
    <property type="molecule type" value="Genomic_DNA"/>
</dbReference>
<gene>
    <name evidence="2" type="ORF">M091_4656</name>
</gene>
<evidence type="ECO:0000259" key="1">
    <source>
        <dbReference type="SMART" id="SM00014"/>
    </source>
</evidence>
<dbReference type="SUPFAM" id="SSF48317">
    <property type="entry name" value="Acid phosphatase/Vanadium-dependent haloperoxidase"/>
    <property type="match status" value="1"/>
</dbReference>
<protein>
    <submittedName>
        <fullName evidence="2">PAP2 superfamily protein</fullName>
    </submittedName>
</protein>
<proteinExistence type="predicted"/>
<dbReference type="AlphaFoldDB" id="A0AB34LG04"/>
<reference evidence="2 3" key="1">
    <citation type="submission" date="2014-04" db="EMBL/GenBank/DDBJ databases">
        <authorList>
            <person name="Sears C."/>
            <person name="Carroll K."/>
            <person name="Sack B.R."/>
            <person name="Qadri F."/>
            <person name="Myers L.L."/>
            <person name="Chung G.-T."/>
            <person name="Escheverria P."/>
            <person name="Fraser C.M."/>
            <person name="Sadzewicz L."/>
            <person name="Shefchek K.A."/>
            <person name="Tallon L."/>
            <person name="Das S.P."/>
            <person name="Daugherty S."/>
            <person name="Mongodin E.F."/>
        </authorList>
    </citation>
    <scope>NUCLEOTIDE SEQUENCE [LARGE SCALE GENOMIC DNA]</scope>
    <source>
        <strain evidence="2 3">3776 D15 i</strain>
    </source>
</reference>
<evidence type="ECO:0000313" key="2">
    <source>
        <dbReference type="EMBL" id="KDS39349.1"/>
    </source>
</evidence>
<accession>A0AB34LG04</accession>
<organism evidence="2 3">
    <name type="scientific">Parabacteroides distasonis str. 3776 D15 i</name>
    <dbReference type="NCBI Taxonomy" id="1339342"/>
    <lineage>
        <taxon>Bacteria</taxon>
        <taxon>Pseudomonadati</taxon>
        <taxon>Bacteroidota</taxon>
        <taxon>Bacteroidia</taxon>
        <taxon>Bacteroidales</taxon>
        <taxon>Tannerellaceae</taxon>
        <taxon>Parabacteroides</taxon>
    </lineage>
</organism>
<dbReference type="Proteomes" id="UP000027850">
    <property type="component" value="Unassembled WGS sequence"/>
</dbReference>
<feature type="domain" description="Phosphatidic acid phosphatase type 2/haloperoxidase" evidence="1">
    <location>
        <begin position="1"/>
        <end position="114"/>
    </location>
</feature>
<dbReference type="CDD" id="cd03394">
    <property type="entry name" value="PAP2_like_5"/>
    <property type="match status" value="1"/>
</dbReference>